<dbReference type="EMBL" id="RYYU01000001">
    <property type="protein sequence ID" value="RUL58485.1"/>
    <property type="molecule type" value="Genomic_DNA"/>
</dbReference>
<dbReference type="Proteomes" id="UP000278983">
    <property type="component" value="Unassembled WGS sequence"/>
</dbReference>
<organism evidence="7 8">
    <name type="scientific">Prevotella koreensis</name>
    <dbReference type="NCBI Taxonomy" id="2490854"/>
    <lineage>
        <taxon>Bacteria</taxon>
        <taxon>Pseudomonadati</taxon>
        <taxon>Bacteroidota</taxon>
        <taxon>Bacteroidia</taxon>
        <taxon>Bacteroidales</taxon>
        <taxon>Prevotellaceae</taxon>
        <taxon>Prevotella</taxon>
    </lineage>
</organism>
<dbReference type="OrthoDB" id="9808948at2"/>
<dbReference type="Pfam" id="PF02563">
    <property type="entry name" value="Poly_export"/>
    <property type="match status" value="1"/>
</dbReference>
<feature type="region of interest" description="Disordered" evidence="2">
    <location>
        <begin position="69"/>
        <end position="125"/>
    </location>
</feature>
<feature type="compositionally biased region" description="Polar residues" evidence="2">
    <location>
        <begin position="102"/>
        <end position="120"/>
    </location>
</feature>
<dbReference type="Gene3D" id="3.10.560.10">
    <property type="entry name" value="Outer membrane lipoprotein wza domain like"/>
    <property type="match status" value="6"/>
</dbReference>
<keyword evidence="8" id="KW-1185">Reference proteome</keyword>
<protein>
    <submittedName>
        <fullName evidence="7">Capsule biosynthesis protein</fullName>
    </submittedName>
</protein>
<dbReference type="InterPro" id="IPR019554">
    <property type="entry name" value="Soluble_ligand-bd"/>
</dbReference>
<feature type="compositionally biased region" description="Polar residues" evidence="2">
    <location>
        <begin position="84"/>
        <end position="94"/>
    </location>
</feature>
<evidence type="ECO:0000256" key="3">
    <source>
        <dbReference type="SAM" id="Phobius"/>
    </source>
</evidence>
<feature type="domain" description="Soluble ligand binding" evidence="6">
    <location>
        <begin position="432"/>
        <end position="483"/>
    </location>
</feature>
<feature type="transmembrane region" description="Helical" evidence="3">
    <location>
        <begin position="819"/>
        <end position="839"/>
    </location>
</feature>
<dbReference type="AlphaFoldDB" id="A0A432LH50"/>
<dbReference type="RefSeq" id="WP_126677582.1">
    <property type="nucleotide sequence ID" value="NZ_RYYU01000001.1"/>
</dbReference>
<evidence type="ECO:0000256" key="1">
    <source>
        <dbReference type="ARBA" id="ARBA00022729"/>
    </source>
</evidence>
<evidence type="ECO:0000256" key="2">
    <source>
        <dbReference type="SAM" id="MobiDB-lite"/>
    </source>
</evidence>
<keyword evidence="1 4" id="KW-0732">Signal</keyword>
<feature type="domain" description="Soluble ligand binding" evidence="6">
    <location>
        <begin position="348"/>
        <end position="396"/>
    </location>
</feature>
<evidence type="ECO:0000259" key="6">
    <source>
        <dbReference type="Pfam" id="PF10531"/>
    </source>
</evidence>
<dbReference type="InterPro" id="IPR049712">
    <property type="entry name" value="Poly_export"/>
</dbReference>
<gene>
    <name evidence="7" type="ORF">EHV08_01005</name>
</gene>
<comment type="caution">
    <text evidence="7">The sequence shown here is derived from an EMBL/GenBank/DDBJ whole genome shotgun (WGS) entry which is preliminary data.</text>
</comment>
<evidence type="ECO:0000313" key="8">
    <source>
        <dbReference type="Proteomes" id="UP000278983"/>
    </source>
</evidence>
<dbReference type="PANTHER" id="PTHR33619:SF3">
    <property type="entry name" value="POLYSACCHARIDE EXPORT PROTEIN GFCE-RELATED"/>
    <property type="match status" value="1"/>
</dbReference>
<feature type="domain" description="Soluble ligand binding" evidence="6">
    <location>
        <begin position="264"/>
        <end position="309"/>
    </location>
</feature>
<feature type="signal peptide" evidence="4">
    <location>
        <begin position="1"/>
        <end position="20"/>
    </location>
</feature>
<name>A0A432LH50_9BACT</name>
<sequence length="841" mass="93933">MKKILIIAFMLGLCSLGTFAQSGMTDEQVMQFVVKEYKKGTDQTQIVTKLMQRGVDINQIRRVKNTYDRMKNKQGLGTVEDSKSPQSRLRTNNGNKKEQDVQAMQEQRTKAQRNSSQRVQSVREARHTYNEADEDFMEIKSQLGMMMPDSLETIYIIEDKRKVFGRDIFNNKNLSFEPNMNIATPQNYKLGPGDAVFIDIYGASQRTIESTVSPEGTITIDGFGPVQVSGMTVAQANSHLRSTLGSRYSSSQIRLTVGQTRTIMVNVMGEVNAPGTYTLSAFASVFHALYMAGGVNDLGTLRNIKVYRNNKLISTVDIYDYILNGKLTGNVRLAENDVIVVGPYDCLVNITGKVKRPMFYEMRRNESVGTLMKYAGGFTGDAYTKSVRLVRKTGREYSVYNVDEFDMNSFHLADEDSVNVDSIIPRFSNMAEVKGAVFRPGMYQVGGNITTVRELLESCEGVTEEAFTTRAVMHRMKEDRTLQVISVDIEGIMKGRVPDMALKPNDVLFIPTKQEMMEEQTITIHGEVQYPGVYKYADNETLEDFVLQAGGLKQTASTVKVDVARRVSNPKALQTDSIIARTYSFALKDGFVIDGEPGFTLMPFDEVYVRKSPGFYKQQNVVVEGEVMFSGTYTLERKNQRLSDVIKAAGGVNDRAYTKGARLERKFTPEERLRTETLLDMAKSNTNEKDSININKIDIGDIYYVGIELDKALAEPGGDEDIVLREGDRLIVPQYTSTVKVSGDVMYPNTVGYQKGKRAGYYIDQAGGWGNRAKKKQTFIIYMNGKVARVAHNAKPEPGCEIFVPSKAPRDPRMLSQTISIASGVASFATIIATLANIIKK</sequence>
<dbReference type="Pfam" id="PF10531">
    <property type="entry name" value="SLBB"/>
    <property type="match status" value="5"/>
</dbReference>
<feature type="domain" description="Polysaccharide export protein N-terminal" evidence="5">
    <location>
        <begin position="184"/>
        <end position="257"/>
    </location>
</feature>
<proteinExistence type="predicted"/>
<keyword evidence="3" id="KW-1133">Transmembrane helix</keyword>
<evidence type="ECO:0000256" key="4">
    <source>
        <dbReference type="SAM" id="SignalP"/>
    </source>
</evidence>
<accession>A0A432LH50</accession>
<keyword evidence="3" id="KW-0472">Membrane</keyword>
<dbReference type="Gene3D" id="3.30.1950.10">
    <property type="entry name" value="wza like domain"/>
    <property type="match status" value="1"/>
</dbReference>
<evidence type="ECO:0000313" key="7">
    <source>
        <dbReference type="EMBL" id="RUL58485.1"/>
    </source>
</evidence>
<feature type="domain" description="Soluble ligand binding" evidence="6">
    <location>
        <begin position="623"/>
        <end position="668"/>
    </location>
</feature>
<feature type="chain" id="PRO_5019512076" evidence="4">
    <location>
        <begin position="21"/>
        <end position="841"/>
    </location>
</feature>
<dbReference type="PANTHER" id="PTHR33619">
    <property type="entry name" value="POLYSACCHARIDE EXPORT PROTEIN GFCE-RELATED"/>
    <property type="match status" value="1"/>
</dbReference>
<evidence type="ECO:0000259" key="5">
    <source>
        <dbReference type="Pfam" id="PF02563"/>
    </source>
</evidence>
<reference evidence="7 8" key="1">
    <citation type="submission" date="2018-12" db="EMBL/GenBank/DDBJ databases">
        <title>Genome sequencing of Prevotella sp. KCOM 3155 (= JS262).</title>
        <authorList>
            <person name="Kook J.-K."/>
            <person name="Park S.-N."/>
            <person name="Lim Y.K."/>
        </authorList>
    </citation>
    <scope>NUCLEOTIDE SEQUENCE [LARGE SCALE GENOMIC DNA]</scope>
    <source>
        <strain evidence="7 8">KCOM 3155</strain>
    </source>
</reference>
<feature type="domain" description="Soluble ligand binding" evidence="6">
    <location>
        <begin position="522"/>
        <end position="566"/>
    </location>
</feature>
<dbReference type="InterPro" id="IPR003715">
    <property type="entry name" value="Poly_export_N"/>
</dbReference>
<keyword evidence="3" id="KW-0812">Transmembrane</keyword>
<dbReference type="GO" id="GO:0015159">
    <property type="term" value="F:polysaccharide transmembrane transporter activity"/>
    <property type="evidence" value="ECO:0007669"/>
    <property type="project" value="InterPro"/>
</dbReference>